<dbReference type="Proteomes" id="UP001210770">
    <property type="component" value="Chromosome"/>
</dbReference>
<organism evidence="1 2">
    <name type="scientific">Sulfitobacter faviae</name>
    <dbReference type="NCBI Taxonomy" id="1775881"/>
    <lineage>
        <taxon>Bacteria</taxon>
        <taxon>Pseudomonadati</taxon>
        <taxon>Pseudomonadota</taxon>
        <taxon>Alphaproteobacteria</taxon>
        <taxon>Rhodobacterales</taxon>
        <taxon>Roseobacteraceae</taxon>
        <taxon>Sulfitobacter</taxon>
    </lineage>
</organism>
<sequence length="207" mass="23342">MSNIKSLFATRLYHAALSDHGKPIDTDELAASCFSIAEDDEAGQDWCEENGYAGYTSYASLDDLPYRFPIFKDLVKSLDKHVAAFAKDLEFDLGERKLVLDSLWLNILPEGGIHTSHIHPHSVISGTTYVTMPEGASAIRFEDPRLPMMMAAPGRMKGAREELRPFIYVAPEAGDVLLWESWLRHEVPMNMIEEDRVSVSFNYAWES</sequence>
<dbReference type="RefSeq" id="WP_271688301.1">
    <property type="nucleotide sequence ID" value="NZ_CP116423.1"/>
</dbReference>
<dbReference type="NCBIfam" id="TIGR02466">
    <property type="entry name" value="TIGR02466 family protein"/>
    <property type="match status" value="1"/>
</dbReference>
<evidence type="ECO:0000313" key="2">
    <source>
        <dbReference type="Proteomes" id="UP001210770"/>
    </source>
</evidence>
<evidence type="ECO:0000313" key="1">
    <source>
        <dbReference type="EMBL" id="WCE69949.1"/>
    </source>
</evidence>
<dbReference type="Pfam" id="PF13759">
    <property type="entry name" value="2OG-FeII_Oxy_5"/>
    <property type="match status" value="1"/>
</dbReference>
<gene>
    <name evidence="1" type="ORF">PL336_14275</name>
</gene>
<name>A0AAX3LMU7_9RHOB</name>
<dbReference type="SUPFAM" id="SSF51197">
    <property type="entry name" value="Clavaminate synthase-like"/>
    <property type="match status" value="1"/>
</dbReference>
<dbReference type="Gene3D" id="2.60.120.620">
    <property type="entry name" value="q2cbj1_9rhob like domain"/>
    <property type="match status" value="1"/>
</dbReference>
<dbReference type="EMBL" id="CP116423">
    <property type="protein sequence ID" value="WCE69949.1"/>
    <property type="molecule type" value="Genomic_DNA"/>
</dbReference>
<reference evidence="1" key="1">
    <citation type="submission" date="2023-01" db="EMBL/GenBank/DDBJ databases">
        <title>Comparative genomic analysis of cold water coral derived Sulfitobacter faviae: insights into their metabolism and habitat adaptation.</title>
        <authorList>
            <person name="Guo Y."/>
            <person name="Lin S."/>
            <person name="Huang Z."/>
            <person name="Tang K."/>
            <person name="Wang X."/>
        </authorList>
    </citation>
    <scope>NUCLEOTIDE SEQUENCE</scope>
    <source>
        <strain evidence="1">SCSIO W_1865</strain>
    </source>
</reference>
<proteinExistence type="predicted"/>
<protein>
    <submittedName>
        <fullName evidence="1">TIGR02466 family protein</fullName>
    </submittedName>
</protein>
<accession>A0AAX3LMU7</accession>
<dbReference type="AlphaFoldDB" id="A0AAX3LMU7"/>
<dbReference type="InterPro" id="IPR012668">
    <property type="entry name" value="CHP02466"/>
</dbReference>